<name>A0A5K7Z4B8_9BACT</name>
<accession>A0A5K7Z4B8</accession>
<sequence length="143" mass="16099">MGFISKGQVKLFNTAVSKTGMTKLERTALLEGLGVTSSRHLTQAMLTEAMEHFEKLGFVPHRKFNRPASSKDRLIGKITAIRNELGLMESYVDAMAQRMFKNKDGRPVASYRWLNAKQLHSLVAALSYHQARVCQAKKKTSRC</sequence>
<organism evidence="1 2">
    <name type="scientific">Desulfosarcina widdelii</name>
    <dbReference type="NCBI Taxonomy" id="947919"/>
    <lineage>
        <taxon>Bacteria</taxon>
        <taxon>Pseudomonadati</taxon>
        <taxon>Thermodesulfobacteriota</taxon>
        <taxon>Desulfobacteria</taxon>
        <taxon>Desulfobacterales</taxon>
        <taxon>Desulfosarcinaceae</taxon>
        <taxon>Desulfosarcina</taxon>
    </lineage>
</organism>
<dbReference type="KEGG" id="dwd:DSCW_18480"/>
<dbReference type="InterPro" id="IPR009363">
    <property type="entry name" value="Phage_Mu_Gp16"/>
</dbReference>
<keyword evidence="2" id="KW-1185">Reference proteome</keyword>
<proteinExistence type="predicted"/>
<dbReference type="Proteomes" id="UP000427769">
    <property type="component" value="Chromosome"/>
</dbReference>
<evidence type="ECO:0000313" key="1">
    <source>
        <dbReference type="EMBL" id="BBO74431.1"/>
    </source>
</evidence>
<evidence type="ECO:0000313" key="2">
    <source>
        <dbReference type="Proteomes" id="UP000427769"/>
    </source>
</evidence>
<dbReference type="EMBL" id="AP021875">
    <property type="protein sequence ID" value="BBO74431.1"/>
    <property type="molecule type" value="Genomic_DNA"/>
</dbReference>
<reference evidence="1 2" key="1">
    <citation type="submission" date="2019-11" db="EMBL/GenBank/DDBJ databases">
        <title>Comparative genomics of hydrocarbon-degrading Desulfosarcina strains.</title>
        <authorList>
            <person name="Watanabe M."/>
            <person name="Kojima H."/>
            <person name="Fukui M."/>
        </authorList>
    </citation>
    <scope>NUCLEOTIDE SEQUENCE [LARGE SCALE GENOMIC DNA]</scope>
    <source>
        <strain evidence="1 2">PP31</strain>
    </source>
</reference>
<dbReference type="OrthoDB" id="5405647at2"/>
<protein>
    <recommendedName>
        <fullName evidence="3">GemA protein</fullName>
    </recommendedName>
</protein>
<dbReference type="AlphaFoldDB" id="A0A5K7Z4B8"/>
<gene>
    <name evidence="1" type="ORF">DSCW_18480</name>
</gene>
<dbReference type="RefSeq" id="WP_155303466.1">
    <property type="nucleotide sequence ID" value="NZ_AP021875.1"/>
</dbReference>
<dbReference type="Pfam" id="PF06252">
    <property type="entry name" value="GemA"/>
    <property type="match status" value="1"/>
</dbReference>
<evidence type="ECO:0008006" key="3">
    <source>
        <dbReference type="Google" id="ProtNLM"/>
    </source>
</evidence>